<dbReference type="InterPro" id="IPR019815">
    <property type="entry name" value="Translation_initiation_fac_3_C"/>
</dbReference>
<dbReference type="Gene3D" id="3.10.20.80">
    <property type="entry name" value="Translation initiation factor 3 (IF-3), N-terminal domain"/>
    <property type="match status" value="1"/>
</dbReference>
<sequence>MQRRYYINQYIRVSPVRVIDEDGKNLGTIETAEALRIAQEKGLDLIEIAPTANPPVAKIMDFGKFKYQREKGEREHGKKQKESEVKMIRIGFTTGKHDLGLRAGQAKKFLERGDKVRIDMRLRGREKAHGNVALQKFNEFLTMIPVEFNLESPPKRFPQGFIAILTKK</sequence>
<evidence type="ECO:0000259" key="7">
    <source>
        <dbReference type="Pfam" id="PF05198"/>
    </source>
</evidence>
<accession>A0A7T5RKG6</accession>
<evidence type="ECO:0000313" key="9">
    <source>
        <dbReference type="Proteomes" id="UP000595618"/>
    </source>
</evidence>
<comment type="subunit">
    <text evidence="5">Monomer.</text>
</comment>
<dbReference type="Proteomes" id="UP000595618">
    <property type="component" value="Chromosome"/>
</dbReference>
<dbReference type="GO" id="GO:0032790">
    <property type="term" value="P:ribosome disassembly"/>
    <property type="evidence" value="ECO:0007669"/>
    <property type="project" value="TreeGrafter"/>
</dbReference>
<name>A0A7T5RKG6_9BACT</name>
<evidence type="ECO:0000256" key="3">
    <source>
        <dbReference type="ARBA" id="ARBA00022917"/>
    </source>
</evidence>
<keyword evidence="2 5" id="KW-0396">Initiation factor</keyword>
<comment type="function">
    <text evidence="5">IF-3 binds to the 30S ribosomal subunit and shifts the equilibrium between 70S ribosomes and their 50S and 30S subunits in favor of the free subunits, thus enhancing the availability of 30S subunits on which protein synthesis initiation begins.</text>
</comment>
<gene>
    <name evidence="8" type="ORF">HYW89_02950</name>
</gene>
<comment type="similarity">
    <text evidence="1 5">Belongs to the IF-3 family.</text>
</comment>
<dbReference type="GO" id="GO:0043022">
    <property type="term" value="F:ribosome binding"/>
    <property type="evidence" value="ECO:0007669"/>
    <property type="project" value="TreeGrafter"/>
</dbReference>
<feature type="domain" description="Translation initiation factor 3 C-terminal" evidence="6">
    <location>
        <begin position="84"/>
        <end position="167"/>
    </location>
</feature>
<dbReference type="EMBL" id="CP066690">
    <property type="protein sequence ID" value="QQG45762.1"/>
    <property type="molecule type" value="Genomic_DNA"/>
</dbReference>
<dbReference type="NCBIfam" id="TIGR00168">
    <property type="entry name" value="infC"/>
    <property type="match status" value="1"/>
</dbReference>
<dbReference type="SUPFAM" id="SSF54364">
    <property type="entry name" value="Translation initiation factor IF3, N-terminal domain"/>
    <property type="match status" value="1"/>
</dbReference>
<reference evidence="8 9" key="1">
    <citation type="submission" date="2020-07" db="EMBL/GenBank/DDBJ databases">
        <title>Huge and variable diversity of episymbiotic CPR bacteria and DPANN archaea in groundwater ecosystems.</title>
        <authorList>
            <person name="He C.Y."/>
            <person name="Keren R."/>
            <person name="Whittaker M."/>
            <person name="Farag I.F."/>
            <person name="Doudna J."/>
            <person name="Cate J.H.D."/>
            <person name="Banfield J.F."/>
        </authorList>
    </citation>
    <scope>NUCLEOTIDE SEQUENCE [LARGE SCALE GENOMIC DNA]</scope>
    <source>
        <strain evidence="8">NC_groundwater_541_Ag_S-0.1um_46_50</strain>
    </source>
</reference>
<dbReference type="InterPro" id="IPR001288">
    <property type="entry name" value="Translation_initiation_fac_3"/>
</dbReference>
<dbReference type="InterPro" id="IPR019814">
    <property type="entry name" value="Translation_initiation_fac_3_N"/>
</dbReference>
<dbReference type="GO" id="GO:0003743">
    <property type="term" value="F:translation initiation factor activity"/>
    <property type="evidence" value="ECO:0007669"/>
    <property type="project" value="UniProtKB-UniRule"/>
</dbReference>
<evidence type="ECO:0000256" key="5">
    <source>
        <dbReference type="RuleBase" id="RU000646"/>
    </source>
</evidence>
<dbReference type="Pfam" id="PF05198">
    <property type="entry name" value="IF3_N"/>
    <property type="match status" value="1"/>
</dbReference>
<dbReference type="GO" id="GO:0005829">
    <property type="term" value="C:cytosol"/>
    <property type="evidence" value="ECO:0007669"/>
    <property type="project" value="TreeGrafter"/>
</dbReference>
<dbReference type="PANTHER" id="PTHR10938:SF0">
    <property type="entry name" value="TRANSLATION INITIATION FACTOR IF-3, MITOCHONDRIAL"/>
    <property type="match status" value="1"/>
</dbReference>
<dbReference type="PANTHER" id="PTHR10938">
    <property type="entry name" value="TRANSLATION INITIATION FACTOR IF-3"/>
    <property type="match status" value="1"/>
</dbReference>
<evidence type="ECO:0000313" key="8">
    <source>
        <dbReference type="EMBL" id="QQG45762.1"/>
    </source>
</evidence>
<feature type="domain" description="Translation initiation factor 3 N-terminal" evidence="7">
    <location>
        <begin position="7"/>
        <end position="75"/>
    </location>
</feature>
<protein>
    <recommendedName>
        <fullName evidence="4 5">Translation initiation factor IF-3</fullName>
    </recommendedName>
</protein>
<dbReference type="SUPFAM" id="SSF55200">
    <property type="entry name" value="Translation initiation factor IF3, C-terminal domain"/>
    <property type="match status" value="1"/>
</dbReference>
<dbReference type="InterPro" id="IPR036787">
    <property type="entry name" value="T_IF-3_N_sf"/>
</dbReference>
<evidence type="ECO:0000256" key="1">
    <source>
        <dbReference type="ARBA" id="ARBA00005439"/>
    </source>
</evidence>
<evidence type="ECO:0000256" key="2">
    <source>
        <dbReference type="ARBA" id="ARBA00022540"/>
    </source>
</evidence>
<evidence type="ECO:0000259" key="6">
    <source>
        <dbReference type="Pfam" id="PF00707"/>
    </source>
</evidence>
<dbReference type="Pfam" id="PF00707">
    <property type="entry name" value="IF3_C"/>
    <property type="match status" value="1"/>
</dbReference>
<comment type="subcellular location">
    <subcellularLocation>
        <location evidence="5">Cytoplasm</location>
    </subcellularLocation>
</comment>
<keyword evidence="3 5" id="KW-0648">Protein biosynthesis</keyword>
<dbReference type="FunFam" id="3.10.20.80:FF:000001">
    <property type="entry name" value="Translation initiation factor IF-3"/>
    <property type="match status" value="1"/>
</dbReference>
<dbReference type="AlphaFoldDB" id="A0A7T5RKG6"/>
<evidence type="ECO:0000256" key="4">
    <source>
        <dbReference type="NCBIfam" id="TIGR00168"/>
    </source>
</evidence>
<dbReference type="GO" id="GO:0016020">
    <property type="term" value="C:membrane"/>
    <property type="evidence" value="ECO:0007669"/>
    <property type="project" value="TreeGrafter"/>
</dbReference>
<dbReference type="PROSITE" id="PS00938">
    <property type="entry name" value="IF3"/>
    <property type="match status" value="1"/>
</dbReference>
<proteinExistence type="inferred from homology"/>
<dbReference type="InterPro" id="IPR019813">
    <property type="entry name" value="Translation_initiation_fac3_CS"/>
</dbReference>
<organism evidence="8 9">
    <name type="scientific">Candidatus Sungiibacteriota bacterium</name>
    <dbReference type="NCBI Taxonomy" id="2750080"/>
    <lineage>
        <taxon>Bacteria</taxon>
        <taxon>Candidatus Sungiibacteriota</taxon>
    </lineage>
</organism>
<dbReference type="Gene3D" id="3.30.110.10">
    <property type="entry name" value="Translation initiation factor 3 (IF-3), C-terminal domain"/>
    <property type="match status" value="1"/>
</dbReference>
<dbReference type="InterPro" id="IPR036788">
    <property type="entry name" value="T_IF-3_C_sf"/>
</dbReference>